<dbReference type="Proteomes" id="UP000001798">
    <property type="component" value="Chromosome 3"/>
</dbReference>
<dbReference type="GeneID" id="5440045"/>
<proteinExistence type="predicted"/>
<name>A0A384JB15_BOTFB</name>
<organism evidence="1 2">
    <name type="scientific">Botryotinia fuckeliana (strain B05.10)</name>
    <name type="common">Noble rot fungus</name>
    <name type="synonym">Botrytis cinerea</name>
    <dbReference type="NCBI Taxonomy" id="332648"/>
    <lineage>
        <taxon>Eukaryota</taxon>
        <taxon>Fungi</taxon>
        <taxon>Dikarya</taxon>
        <taxon>Ascomycota</taxon>
        <taxon>Pezizomycotina</taxon>
        <taxon>Leotiomycetes</taxon>
        <taxon>Helotiales</taxon>
        <taxon>Sclerotiniaceae</taxon>
        <taxon>Botrytis</taxon>
    </lineage>
</organism>
<dbReference type="VEuPathDB" id="FungiDB:Bcin03g01110"/>
<protein>
    <submittedName>
        <fullName evidence="1">Uncharacterized protein</fullName>
    </submittedName>
</protein>
<accession>A0A384JB15</accession>
<dbReference type="OrthoDB" id="3562187at2759"/>
<dbReference type="RefSeq" id="XP_024547496.1">
    <property type="nucleotide sequence ID" value="XM_024691724.1"/>
</dbReference>
<dbReference type="EMBL" id="CP009807">
    <property type="protein sequence ID" value="ATZ47814.1"/>
    <property type="molecule type" value="Genomic_DNA"/>
</dbReference>
<gene>
    <name evidence="1" type="ORF">BCIN_03g01110</name>
</gene>
<dbReference type="RefSeq" id="XP_024547495.1">
    <property type="nucleotide sequence ID" value="XM_024691725.1"/>
</dbReference>
<reference evidence="1 2" key="2">
    <citation type="journal article" date="2012" name="Eukaryot. Cell">
        <title>Genome update of Botrytis cinerea strains B05.10 and T4.</title>
        <authorList>
            <person name="Staats M."/>
            <person name="van Kan J.A."/>
        </authorList>
    </citation>
    <scope>NUCLEOTIDE SEQUENCE [LARGE SCALE GENOMIC DNA]</scope>
    <source>
        <strain evidence="1 2">B05.10</strain>
    </source>
</reference>
<dbReference type="AlphaFoldDB" id="A0A384JB15"/>
<sequence>MTQRRLILSWKNWSVYHMIAALKIMASKEILRRKLRLGVVTSQHPSAKERSMSAAAMIVDSNADDTSPVVWVHNNRLGSGEESNGAIQQSVHWQVFGPQNDLSGPMEVKRWGIVRPVEECQVKPQKGTNPTHFIHHDTSHHYSISETPIIRTDGSIFKLLRTF</sequence>
<dbReference type="KEGG" id="bfu:BCIN_03g01110"/>
<reference evidence="1 2" key="3">
    <citation type="journal article" date="2017" name="Mol. Plant Pathol.">
        <title>A gapless genome sequence of the fungus Botrytis cinerea.</title>
        <authorList>
            <person name="Van Kan J.A."/>
            <person name="Stassen J.H."/>
            <person name="Mosbach A."/>
            <person name="Van Der Lee T.A."/>
            <person name="Faino L."/>
            <person name="Farmer A.D."/>
            <person name="Papasotiriou D.G."/>
            <person name="Zhou S."/>
            <person name="Seidl M.F."/>
            <person name="Cottam E."/>
            <person name="Edel D."/>
            <person name="Hahn M."/>
            <person name="Schwartz D.C."/>
            <person name="Dietrich R.A."/>
            <person name="Widdison S."/>
            <person name="Scalliet G."/>
        </authorList>
    </citation>
    <scope>NUCLEOTIDE SEQUENCE [LARGE SCALE GENOMIC DNA]</scope>
    <source>
        <strain evidence="1 2">B05.10</strain>
    </source>
</reference>
<evidence type="ECO:0000313" key="2">
    <source>
        <dbReference type="Proteomes" id="UP000001798"/>
    </source>
</evidence>
<dbReference type="EMBL" id="CP009807">
    <property type="protein sequence ID" value="ATZ47815.1"/>
    <property type="molecule type" value="Genomic_DNA"/>
</dbReference>
<keyword evidence="2" id="KW-1185">Reference proteome</keyword>
<evidence type="ECO:0000313" key="1">
    <source>
        <dbReference type="EMBL" id="ATZ47815.1"/>
    </source>
</evidence>
<reference evidence="1 2" key="1">
    <citation type="journal article" date="2011" name="PLoS Genet.">
        <title>Genomic analysis of the necrotrophic fungal pathogens Sclerotinia sclerotiorum and Botrytis cinerea.</title>
        <authorList>
            <person name="Amselem J."/>
            <person name="Cuomo C.A."/>
            <person name="van Kan J.A."/>
            <person name="Viaud M."/>
            <person name="Benito E.P."/>
            <person name="Couloux A."/>
            <person name="Coutinho P.M."/>
            <person name="de Vries R.P."/>
            <person name="Dyer P.S."/>
            <person name="Fillinger S."/>
            <person name="Fournier E."/>
            <person name="Gout L."/>
            <person name="Hahn M."/>
            <person name="Kohn L."/>
            <person name="Lapalu N."/>
            <person name="Plummer K.M."/>
            <person name="Pradier J.M."/>
            <person name="Quevillon E."/>
            <person name="Sharon A."/>
            <person name="Simon A."/>
            <person name="ten Have A."/>
            <person name="Tudzynski B."/>
            <person name="Tudzynski P."/>
            <person name="Wincker P."/>
            <person name="Andrew M."/>
            <person name="Anthouard V."/>
            <person name="Beever R.E."/>
            <person name="Beffa R."/>
            <person name="Benoit I."/>
            <person name="Bouzid O."/>
            <person name="Brault B."/>
            <person name="Chen Z."/>
            <person name="Choquer M."/>
            <person name="Collemare J."/>
            <person name="Cotton P."/>
            <person name="Danchin E.G."/>
            <person name="Da Silva C."/>
            <person name="Gautier A."/>
            <person name="Giraud C."/>
            <person name="Giraud T."/>
            <person name="Gonzalez C."/>
            <person name="Grossetete S."/>
            <person name="Guldener U."/>
            <person name="Henrissat B."/>
            <person name="Howlett B.J."/>
            <person name="Kodira C."/>
            <person name="Kretschmer M."/>
            <person name="Lappartient A."/>
            <person name="Leroch M."/>
            <person name="Levis C."/>
            <person name="Mauceli E."/>
            <person name="Neuveglise C."/>
            <person name="Oeser B."/>
            <person name="Pearson M."/>
            <person name="Poulain J."/>
            <person name="Poussereau N."/>
            <person name="Quesneville H."/>
            <person name="Rascle C."/>
            <person name="Schumacher J."/>
            <person name="Segurens B."/>
            <person name="Sexton A."/>
            <person name="Silva E."/>
            <person name="Sirven C."/>
            <person name="Soanes D.M."/>
            <person name="Talbot N.J."/>
            <person name="Templeton M."/>
            <person name="Yandava C."/>
            <person name="Yarden O."/>
            <person name="Zeng Q."/>
            <person name="Rollins J.A."/>
            <person name="Lebrun M.H."/>
            <person name="Dickman M."/>
        </authorList>
    </citation>
    <scope>NUCLEOTIDE SEQUENCE [LARGE SCALE GENOMIC DNA]</scope>
    <source>
        <strain evidence="1 2">B05.10</strain>
    </source>
</reference>
<reference evidence="1" key="4">
    <citation type="submission" date="2017-12" db="EMBL/GenBank/DDBJ databases">
        <authorList>
            <person name="van Kan J."/>
        </authorList>
    </citation>
    <scope>NUCLEOTIDE SEQUENCE</scope>
    <source>
        <strain evidence="1">B05.10</strain>
    </source>
</reference>